<evidence type="ECO:0000313" key="3">
    <source>
        <dbReference type="EMBL" id="KAK6739752.1"/>
    </source>
</evidence>
<feature type="domain" description="Abnormal cell migration protein 18-like fibronectin type I" evidence="2">
    <location>
        <begin position="60"/>
        <end position="123"/>
    </location>
</feature>
<dbReference type="InterPro" id="IPR055119">
    <property type="entry name" value="Mig18_Fn1"/>
</dbReference>
<reference evidence="3 4" key="1">
    <citation type="submission" date="2023-08" db="EMBL/GenBank/DDBJ databases">
        <title>A Necator americanus chromosomal reference genome.</title>
        <authorList>
            <person name="Ilik V."/>
            <person name="Petrzelkova K.J."/>
            <person name="Pardy F."/>
            <person name="Fuh T."/>
            <person name="Niatou-Singa F.S."/>
            <person name="Gouil Q."/>
            <person name="Baker L."/>
            <person name="Ritchie M.E."/>
            <person name="Jex A.R."/>
            <person name="Gazzola D."/>
            <person name="Li H."/>
            <person name="Toshio Fujiwara R."/>
            <person name="Zhan B."/>
            <person name="Aroian R.V."/>
            <person name="Pafco B."/>
            <person name="Schwarz E.M."/>
        </authorList>
    </citation>
    <scope>NUCLEOTIDE SEQUENCE [LARGE SCALE GENOMIC DNA]</scope>
    <source>
        <strain evidence="3 4">Aroian</strain>
        <tissue evidence="3">Whole animal</tissue>
    </source>
</reference>
<evidence type="ECO:0000256" key="1">
    <source>
        <dbReference type="SAM" id="SignalP"/>
    </source>
</evidence>
<dbReference type="Pfam" id="PF23003">
    <property type="entry name" value="Fn1_2"/>
    <property type="match status" value="3"/>
</dbReference>
<gene>
    <name evidence="3" type="primary">Necator_chrIII.g9085</name>
    <name evidence="3" type="ORF">RB195_008320</name>
</gene>
<keyword evidence="4" id="KW-1185">Reference proteome</keyword>
<dbReference type="PANTHER" id="PTHR35572">
    <property type="entry name" value="PROTEIN CBG04538-RELATED"/>
    <property type="match status" value="1"/>
</dbReference>
<proteinExistence type="predicted"/>
<dbReference type="InterPro" id="IPR040282">
    <property type="entry name" value="Mig-18-like"/>
</dbReference>
<feature type="chain" id="PRO_5047363981" description="Abnormal cell migration protein 18-like fibronectin type I domain-containing protein" evidence="1">
    <location>
        <begin position="22"/>
        <end position="298"/>
    </location>
</feature>
<name>A0ABR1CPK6_NECAM</name>
<feature type="signal peptide" evidence="1">
    <location>
        <begin position="1"/>
        <end position="21"/>
    </location>
</feature>
<dbReference type="Proteomes" id="UP001303046">
    <property type="component" value="Unassembled WGS sequence"/>
</dbReference>
<dbReference type="PANTHER" id="PTHR35572:SF4">
    <property type="entry name" value="PROTEIN CBG15747"/>
    <property type="match status" value="1"/>
</dbReference>
<evidence type="ECO:0000313" key="4">
    <source>
        <dbReference type="Proteomes" id="UP001303046"/>
    </source>
</evidence>
<keyword evidence="1" id="KW-0732">Signal</keyword>
<dbReference type="EMBL" id="JAVFWL010000003">
    <property type="protein sequence ID" value="KAK6739752.1"/>
    <property type="molecule type" value="Genomic_DNA"/>
</dbReference>
<protein>
    <recommendedName>
        <fullName evidence="2">Abnormal cell migration protein 18-like fibronectin type I domain-containing protein</fullName>
    </recommendedName>
</protein>
<feature type="domain" description="Abnormal cell migration protein 18-like fibronectin type I" evidence="2">
    <location>
        <begin position="203"/>
        <end position="265"/>
    </location>
</feature>
<accession>A0ABR1CPK6</accession>
<comment type="caution">
    <text evidence="3">The sequence shown here is derived from an EMBL/GenBank/DDBJ whole genome shotgun (WGS) entry which is preliminary data.</text>
</comment>
<feature type="domain" description="Abnormal cell migration protein 18-like fibronectin type I" evidence="2">
    <location>
        <begin position="131"/>
        <end position="193"/>
    </location>
</feature>
<sequence length="298" mass="33398">MSLDMLLHALVSLLLATGVQSVVDHEDRQIILTAHGMSVDDVENRVVIPIQDGRIPPLPCVMANAGAHQHGETFTKNNFHYQCQNGTAEVVACIADDQSVIQLGRTFVKNGIKHKCNIVGDSVTYEQEAMCFDNGIHYSIGDTFRNGSFRLTCGQDGIIIEGCYLQNSAEYLMAGESRIVGRQRHECEVLSDGRVRYQVKVIGCVREGQHYNIAQVFTDKHVRYQCKNDGSLDVLGCVDEGLFLDLGRDLLMNGMVHRCYQVDTTTFYHKFNCEYGRSLSECIASSSSGMRARRLRYW</sequence>
<evidence type="ECO:0000259" key="2">
    <source>
        <dbReference type="Pfam" id="PF23003"/>
    </source>
</evidence>
<organism evidence="3 4">
    <name type="scientific">Necator americanus</name>
    <name type="common">Human hookworm</name>
    <dbReference type="NCBI Taxonomy" id="51031"/>
    <lineage>
        <taxon>Eukaryota</taxon>
        <taxon>Metazoa</taxon>
        <taxon>Ecdysozoa</taxon>
        <taxon>Nematoda</taxon>
        <taxon>Chromadorea</taxon>
        <taxon>Rhabditida</taxon>
        <taxon>Rhabditina</taxon>
        <taxon>Rhabditomorpha</taxon>
        <taxon>Strongyloidea</taxon>
        <taxon>Ancylostomatidae</taxon>
        <taxon>Bunostominae</taxon>
        <taxon>Necator</taxon>
    </lineage>
</organism>